<evidence type="ECO:0000256" key="1">
    <source>
        <dbReference type="ARBA" id="ARBA00004651"/>
    </source>
</evidence>
<dbReference type="Gene3D" id="3.30.70.1440">
    <property type="entry name" value="Multidrug efflux transporter AcrB pore domain"/>
    <property type="match status" value="1"/>
</dbReference>
<evidence type="ECO:0000256" key="5">
    <source>
        <dbReference type="ARBA" id="ARBA00022692"/>
    </source>
</evidence>
<dbReference type="InterPro" id="IPR004763">
    <property type="entry name" value="CusA-like"/>
</dbReference>
<evidence type="ECO:0000256" key="3">
    <source>
        <dbReference type="ARBA" id="ARBA00022448"/>
    </source>
</evidence>
<dbReference type="Pfam" id="PF00873">
    <property type="entry name" value="ACR_tran"/>
    <property type="match status" value="1"/>
</dbReference>
<organism evidence="9 10">
    <name type="scientific">Rhodoplanes tepidamans</name>
    <name type="common">Rhodoplanes cryptolactis</name>
    <dbReference type="NCBI Taxonomy" id="200616"/>
    <lineage>
        <taxon>Bacteria</taxon>
        <taxon>Pseudomonadati</taxon>
        <taxon>Pseudomonadota</taxon>
        <taxon>Alphaproteobacteria</taxon>
        <taxon>Hyphomicrobiales</taxon>
        <taxon>Nitrobacteraceae</taxon>
        <taxon>Rhodoplanes</taxon>
    </lineage>
</organism>
<feature type="transmembrane region" description="Helical" evidence="8">
    <location>
        <begin position="902"/>
        <end position="922"/>
    </location>
</feature>
<evidence type="ECO:0000256" key="6">
    <source>
        <dbReference type="ARBA" id="ARBA00022989"/>
    </source>
</evidence>
<comment type="caution">
    <text evidence="9">The sequence shown here is derived from an EMBL/GenBank/DDBJ whole genome shotgun (WGS) entry which is preliminary data.</text>
</comment>
<dbReference type="Gene3D" id="3.30.70.1430">
    <property type="entry name" value="Multidrug efflux transporter AcrB pore domain"/>
    <property type="match status" value="2"/>
</dbReference>
<dbReference type="SUPFAM" id="SSF82866">
    <property type="entry name" value="Multidrug efflux transporter AcrB transmembrane domain"/>
    <property type="match status" value="2"/>
</dbReference>
<dbReference type="Gene3D" id="3.30.70.1320">
    <property type="entry name" value="Multidrug efflux transporter AcrB pore domain like"/>
    <property type="match status" value="1"/>
</dbReference>
<dbReference type="RefSeq" id="WP_272776680.1">
    <property type="nucleotide sequence ID" value="NZ_JAQQLI010000010.1"/>
</dbReference>
<feature type="transmembrane region" description="Helical" evidence="8">
    <location>
        <begin position="928"/>
        <end position="949"/>
    </location>
</feature>
<protein>
    <submittedName>
        <fullName evidence="9">CusA/CzcA family heavy metal efflux RND transporter</fullName>
    </submittedName>
</protein>
<dbReference type="InterPro" id="IPR027463">
    <property type="entry name" value="AcrB_DN_DC_subdom"/>
</dbReference>
<dbReference type="NCBIfam" id="TIGR00914">
    <property type="entry name" value="2A0601"/>
    <property type="match status" value="1"/>
</dbReference>
<feature type="transmembrane region" description="Helical" evidence="8">
    <location>
        <begin position="1005"/>
        <end position="1028"/>
    </location>
</feature>
<evidence type="ECO:0000256" key="7">
    <source>
        <dbReference type="ARBA" id="ARBA00023136"/>
    </source>
</evidence>
<dbReference type="PANTHER" id="PTHR32063:SF12">
    <property type="entry name" value="CATION EFFLUX SYSTEM PROTEIN"/>
    <property type="match status" value="1"/>
</dbReference>
<dbReference type="PANTHER" id="PTHR32063">
    <property type="match status" value="1"/>
</dbReference>
<evidence type="ECO:0000256" key="8">
    <source>
        <dbReference type="SAM" id="Phobius"/>
    </source>
</evidence>
<gene>
    <name evidence="9" type="ORF">PQJ73_09115</name>
</gene>
<comment type="similarity">
    <text evidence="2">Belongs to the resistance-nodulation-cell division (RND) (TC 2.A.6) family.</text>
</comment>
<sequence length="1055" mass="113864">MLRQLIAFCLSRRPLVMIAYLAFLAIGWVAFTTLNIEAYPDPAPPIIEVIAQRSGQSPEEMERYVTIPIEVAVASTPGLKFIRSNTVYGLSFIRLQFEYGRDYHFVRQEALNRLKDAELPEGVQPVISPAGTISEIFRYELVGPPGMGVMELKTLQDWVVERQLRIVPGVSDVLVLGGKTKEIQAEIDMVRMMAHGITMPQIIQAISAGNSNVGGRTIEMGEQQVNVRGIGVAGSLDDIKNIVLSQQGGAPVMLSDVANVQIGHAPRLGMAGRDDKTDVVTGIVLMQKFERTMDVVKRVRAAVERINSDGSLPPGVRIVPFYDRGDLVAVTVDTVLHNMLFGIALIFLIQWVFLGNLRCALIVAGTIPVALFLAVIITVLRGESANLLSVGAIDLGIIIDATVIMLENIYRHLSHPVPVVPGSGRAERLGDKLHRVLVAAVEVDKAILFSVVITIAAFIPLFTMRGVEGQIFGPMARTYAYALIGAVIATFTVTPVLSSILLPERVEEVETFLVRGLRTVYMAVLPRAVRHYRIAVAVAVAFLALCSVAGMRLGTEFLPKLEEGNLWVRAMMPPTITLEAGIETVARIRDVIHSYEPVRTVFSEQGRGDDGTDPDGSFLAEFFVPLKPFDQWPAGMTKEDLVRALSERLNREFVGIDFNFSQYIQDNIEEAVSGVKGENSIKIFGRDLVELERLSKAVKAEIGKVPGVTDPAVFSLLGQPNLIIRIDRAKAARYGFSIADINAVVQAAIGGQQAARVYEGEMNFALTVRLAPEYRRNVDAIRSIPVALPNADPKAPTSYVALGELGEVKLVTGAAYIYRENSQRFVPLKYSVRGRDLGSTVAEAQVRIAETVPMPPGYRMEWSGEFGALQEAKARLALIIPLSLLMILMLLYSLFASVRDSLLALSGIPFAVAGGIIGLYVAGLNASVSAAVGFISLFGVSAMDGILLVSYIRRALEQGEGTERAIVGAAETRMRQIFMTGFSACIGLVPAAVSTGIGAQVQQPLAAVIVGGMLFSPICSLLVIPSLARLVMPEVTPRAAAPAAAAAAGAATPAH</sequence>
<reference evidence="9" key="1">
    <citation type="journal article" date="2023" name="Microbiol Resour">
        <title>Genome Sequences of Rhodoplanes serenus and Two Thermotolerant Strains, Rhodoplanes tepidamans and 'Rhodoplanes cryptolactis,' Further Refine the Genus.</title>
        <authorList>
            <person name="Rayyan A.A."/>
            <person name="Kyndt J.A."/>
        </authorList>
    </citation>
    <scope>NUCLEOTIDE SEQUENCE</scope>
    <source>
        <strain evidence="9">DSM 9987</strain>
    </source>
</reference>
<dbReference type="Gene3D" id="1.20.1640.10">
    <property type="entry name" value="Multidrug efflux transporter AcrB transmembrane domain"/>
    <property type="match status" value="2"/>
</dbReference>
<proteinExistence type="inferred from homology"/>
<evidence type="ECO:0000313" key="9">
    <source>
        <dbReference type="EMBL" id="MDC7785838.1"/>
    </source>
</evidence>
<keyword evidence="10" id="KW-1185">Reference proteome</keyword>
<feature type="transmembrane region" description="Helical" evidence="8">
    <location>
        <begin position="479"/>
        <end position="502"/>
    </location>
</feature>
<feature type="transmembrane region" description="Helical" evidence="8">
    <location>
        <begin position="12"/>
        <end position="31"/>
    </location>
</feature>
<name>A0ABT5J8L2_RHOTP</name>
<dbReference type="InterPro" id="IPR001036">
    <property type="entry name" value="Acrflvin-R"/>
</dbReference>
<dbReference type="SUPFAM" id="SSF82693">
    <property type="entry name" value="Multidrug efflux transporter AcrB pore domain, PN1, PN2, PC1 and PC2 subdomains"/>
    <property type="match status" value="3"/>
</dbReference>
<keyword evidence="4" id="KW-1003">Cell membrane</keyword>
<evidence type="ECO:0000256" key="2">
    <source>
        <dbReference type="ARBA" id="ARBA00010942"/>
    </source>
</evidence>
<feature type="transmembrane region" description="Helical" evidence="8">
    <location>
        <begin position="876"/>
        <end position="895"/>
    </location>
</feature>
<reference evidence="9" key="2">
    <citation type="submission" date="2023-02" db="EMBL/GenBank/DDBJ databases">
        <authorList>
            <person name="Rayyan A."/>
            <person name="Meyer T."/>
            <person name="Kyndt J.A."/>
        </authorList>
    </citation>
    <scope>NUCLEOTIDE SEQUENCE</scope>
    <source>
        <strain evidence="9">DSM 9987</strain>
    </source>
</reference>
<comment type="subcellular location">
    <subcellularLocation>
        <location evidence="1">Cell membrane</location>
        <topology evidence="1">Multi-pass membrane protein</topology>
    </subcellularLocation>
</comment>
<keyword evidence="3" id="KW-0813">Transport</keyword>
<feature type="transmembrane region" description="Helical" evidence="8">
    <location>
        <begin position="532"/>
        <end position="551"/>
    </location>
</feature>
<dbReference type="PRINTS" id="PR00702">
    <property type="entry name" value="ACRIFLAVINRP"/>
</dbReference>
<dbReference type="EMBL" id="JAQQLI010000010">
    <property type="protein sequence ID" value="MDC7785838.1"/>
    <property type="molecule type" value="Genomic_DNA"/>
</dbReference>
<evidence type="ECO:0000313" key="10">
    <source>
        <dbReference type="Proteomes" id="UP001165652"/>
    </source>
</evidence>
<dbReference type="SUPFAM" id="SSF82714">
    <property type="entry name" value="Multidrug efflux transporter AcrB TolC docking domain, DN and DC subdomains"/>
    <property type="match status" value="2"/>
</dbReference>
<dbReference type="Proteomes" id="UP001165652">
    <property type="component" value="Unassembled WGS sequence"/>
</dbReference>
<evidence type="ECO:0000256" key="4">
    <source>
        <dbReference type="ARBA" id="ARBA00022475"/>
    </source>
</evidence>
<keyword evidence="6 8" id="KW-1133">Transmembrane helix</keyword>
<accession>A0ABT5J8L2</accession>
<keyword evidence="5 8" id="KW-0812">Transmembrane</keyword>
<feature type="transmembrane region" description="Helical" evidence="8">
    <location>
        <begin position="361"/>
        <end position="380"/>
    </location>
</feature>
<dbReference type="Gene3D" id="3.30.2090.10">
    <property type="entry name" value="Multidrug efflux transporter AcrB TolC docking domain, DN and DC subdomains"/>
    <property type="match status" value="2"/>
</dbReference>
<feature type="transmembrane region" description="Helical" evidence="8">
    <location>
        <begin position="436"/>
        <end position="459"/>
    </location>
</feature>
<feature type="transmembrane region" description="Helical" evidence="8">
    <location>
        <begin position="977"/>
        <end position="999"/>
    </location>
</feature>
<keyword evidence="7 8" id="KW-0472">Membrane</keyword>
<feature type="transmembrane region" description="Helical" evidence="8">
    <location>
        <begin position="335"/>
        <end position="354"/>
    </location>
</feature>
<feature type="transmembrane region" description="Helical" evidence="8">
    <location>
        <begin position="386"/>
        <end position="406"/>
    </location>
</feature>